<keyword evidence="1" id="KW-0175">Coiled coil</keyword>
<feature type="chain" id="PRO_5022683711" evidence="2">
    <location>
        <begin position="27"/>
        <end position="110"/>
    </location>
</feature>
<gene>
    <name evidence="3" type="ORF">E2C01_009078</name>
</gene>
<accession>A0A5B7D2H6</accession>
<sequence length="110" mass="13256">MCLSALLSFYSLSLYLKHCSFTLSSATTTTTITTTTITTLFFPQGVRPQSFLKIEDEDVKYIVDWCTRLHNAESRREEEEKEEEEEEGQVIDTWWWKRRRRRKERRRKSL</sequence>
<protein>
    <submittedName>
        <fullName evidence="3">Uncharacterized protein</fullName>
    </submittedName>
</protein>
<evidence type="ECO:0000313" key="4">
    <source>
        <dbReference type="Proteomes" id="UP000324222"/>
    </source>
</evidence>
<dbReference type="EMBL" id="VSRR010000490">
    <property type="protein sequence ID" value="MPC16257.1"/>
    <property type="molecule type" value="Genomic_DNA"/>
</dbReference>
<name>A0A5B7D2H6_PORTR</name>
<evidence type="ECO:0000256" key="1">
    <source>
        <dbReference type="SAM" id="Coils"/>
    </source>
</evidence>
<reference evidence="3 4" key="1">
    <citation type="submission" date="2019-05" db="EMBL/GenBank/DDBJ databases">
        <title>Another draft genome of Portunus trituberculatus and its Hox gene families provides insights of decapod evolution.</title>
        <authorList>
            <person name="Jeong J.-H."/>
            <person name="Song I."/>
            <person name="Kim S."/>
            <person name="Choi T."/>
            <person name="Kim D."/>
            <person name="Ryu S."/>
            <person name="Kim W."/>
        </authorList>
    </citation>
    <scope>NUCLEOTIDE SEQUENCE [LARGE SCALE GENOMIC DNA]</scope>
    <source>
        <tissue evidence="3">Muscle</tissue>
    </source>
</reference>
<dbReference type="AlphaFoldDB" id="A0A5B7D2H6"/>
<dbReference type="Proteomes" id="UP000324222">
    <property type="component" value="Unassembled WGS sequence"/>
</dbReference>
<comment type="caution">
    <text evidence="3">The sequence shown here is derived from an EMBL/GenBank/DDBJ whole genome shotgun (WGS) entry which is preliminary data.</text>
</comment>
<keyword evidence="4" id="KW-1185">Reference proteome</keyword>
<evidence type="ECO:0000313" key="3">
    <source>
        <dbReference type="EMBL" id="MPC16257.1"/>
    </source>
</evidence>
<organism evidence="3 4">
    <name type="scientific">Portunus trituberculatus</name>
    <name type="common">Swimming crab</name>
    <name type="synonym">Neptunus trituberculatus</name>
    <dbReference type="NCBI Taxonomy" id="210409"/>
    <lineage>
        <taxon>Eukaryota</taxon>
        <taxon>Metazoa</taxon>
        <taxon>Ecdysozoa</taxon>
        <taxon>Arthropoda</taxon>
        <taxon>Crustacea</taxon>
        <taxon>Multicrustacea</taxon>
        <taxon>Malacostraca</taxon>
        <taxon>Eumalacostraca</taxon>
        <taxon>Eucarida</taxon>
        <taxon>Decapoda</taxon>
        <taxon>Pleocyemata</taxon>
        <taxon>Brachyura</taxon>
        <taxon>Eubrachyura</taxon>
        <taxon>Portunoidea</taxon>
        <taxon>Portunidae</taxon>
        <taxon>Portuninae</taxon>
        <taxon>Portunus</taxon>
    </lineage>
</organism>
<evidence type="ECO:0000256" key="2">
    <source>
        <dbReference type="SAM" id="SignalP"/>
    </source>
</evidence>
<keyword evidence="2" id="KW-0732">Signal</keyword>
<proteinExistence type="predicted"/>
<feature type="coiled-coil region" evidence="1">
    <location>
        <begin position="62"/>
        <end position="89"/>
    </location>
</feature>
<feature type="signal peptide" evidence="2">
    <location>
        <begin position="1"/>
        <end position="26"/>
    </location>
</feature>